<proteinExistence type="predicted"/>
<dbReference type="RefSeq" id="WP_162276036.1">
    <property type="nucleotide sequence ID" value="NZ_CP042914.1"/>
</dbReference>
<evidence type="ECO:0000313" key="8">
    <source>
        <dbReference type="Proteomes" id="UP000325286"/>
    </source>
</evidence>
<dbReference type="AlphaFoldDB" id="A0A5B9QZY0"/>
<feature type="transmembrane region" description="Helical" evidence="5">
    <location>
        <begin position="360"/>
        <end position="381"/>
    </location>
</feature>
<keyword evidence="3 5" id="KW-1133">Transmembrane helix</keyword>
<feature type="transmembrane region" description="Helical" evidence="5">
    <location>
        <begin position="155"/>
        <end position="181"/>
    </location>
</feature>
<dbReference type="PANTHER" id="PTHR37422:SF13">
    <property type="entry name" value="LIPOPOLYSACCHARIDE BIOSYNTHESIS PROTEIN PA4999-RELATED"/>
    <property type="match status" value="1"/>
</dbReference>
<dbReference type="InterPro" id="IPR051533">
    <property type="entry name" value="WaaL-like"/>
</dbReference>
<keyword evidence="4 5" id="KW-0472">Membrane</keyword>
<feature type="transmembrane region" description="Helical" evidence="5">
    <location>
        <begin position="68"/>
        <end position="88"/>
    </location>
</feature>
<keyword evidence="7" id="KW-0436">Ligase</keyword>
<gene>
    <name evidence="7" type="ORF">UC8_50480</name>
</gene>
<dbReference type="InterPro" id="IPR007016">
    <property type="entry name" value="O-antigen_ligase-rel_domated"/>
</dbReference>
<feature type="transmembrane region" description="Helical" evidence="5">
    <location>
        <begin position="100"/>
        <end position="119"/>
    </location>
</feature>
<name>A0A5B9QZY0_9BACT</name>
<dbReference type="EMBL" id="CP042914">
    <property type="protein sequence ID" value="QEG43005.1"/>
    <property type="molecule type" value="Genomic_DNA"/>
</dbReference>
<organism evidence="7 8">
    <name type="scientific">Roseimaritima ulvae</name>
    <dbReference type="NCBI Taxonomy" id="980254"/>
    <lineage>
        <taxon>Bacteria</taxon>
        <taxon>Pseudomonadati</taxon>
        <taxon>Planctomycetota</taxon>
        <taxon>Planctomycetia</taxon>
        <taxon>Pirellulales</taxon>
        <taxon>Pirellulaceae</taxon>
        <taxon>Roseimaritima</taxon>
    </lineage>
</organism>
<dbReference type="GO" id="GO:0016020">
    <property type="term" value="C:membrane"/>
    <property type="evidence" value="ECO:0007669"/>
    <property type="project" value="UniProtKB-SubCell"/>
</dbReference>
<dbReference type="GO" id="GO:0016874">
    <property type="term" value="F:ligase activity"/>
    <property type="evidence" value="ECO:0007669"/>
    <property type="project" value="UniProtKB-KW"/>
</dbReference>
<dbReference type="Proteomes" id="UP000325286">
    <property type="component" value="Chromosome"/>
</dbReference>
<dbReference type="KEGG" id="rul:UC8_50480"/>
<evidence type="ECO:0000256" key="3">
    <source>
        <dbReference type="ARBA" id="ARBA00022989"/>
    </source>
</evidence>
<keyword evidence="8" id="KW-1185">Reference proteome</keyword>
<dbReference type="PANTHER" id="PTHR37422">
    <property type="entry name" value="TEICHURONIC ACID BIOSYNTHESIS PROTEIN TUAE"/>
    <property type="match status" value="1"/>
</dbReference>
<dbReference type="Pfam" id="PF04932">
    <property type="entry name" value="Wzy_C"/>
    <property type="match status" value="1"/>
</dbReference>
<evidence type="ECO:0000256" key="4">
    <source>
        <dbReference type="ARBA" id="ARBA00023136"/>
    </source>
</evidence>
<feature type="transmembrane region" description="Helical" evidence="5">
    <location>
        <begin position="131"/>
        <end position="149"/>
    </location>
</feature>
<feature type="transmembrane region" description="Helical" evidence="5">
    <location>
        <begin position="226"/>
        <end position="259"/>
    </location>
</feature>
<protein>
    <submittedName>
        <fullName evidence="7">O-Antigen ligase</fullName>
    </submittedName>
</protein>
<accession>A0A5B9QZY0</accession>
<evidence type="ECO:0000259" key="6">
    <source>
        <dbReference type="Pfam" id="PF04932"/>
    </source>
</evidence>
<feature type="transmembrane region" description="Helical" evidence="5">
    <location>
        <begin position="417"/>
        <end position="436"/>
    </location>
</feature>
<reference evidence="7 8" key="1">
    <citation type="submission" date="2019-08" db="EMBL/GenBank/DDBJ databases">
        <title>Deep-cultivation of Planctomycetes and their phenomic and genomic characterization uncovers novel biology.</title>
        <authorList>
            <person name="Wiegand S."/>
            <person name="Jogler M."/>
            <person name="Boedeker C."/>
            <person name="Pinto D."/>
            <person name="Vollmers J."/>
            <person name="Rivas-Marin E."/>
            <person name="Kohn T."/>
            <person name="Peeters S.H."/>
            <person name="Heuer A."/>
            <person name="Rast P."/>
            <person name="Oberbeckmann S."/>
            <person name="Bunk B."/>
            <person name="Jeske O."/>
            <person name="Meyerdierks A."/>
            <person name="Storesund J.E."/>
            <person name="Kallscheuer N."/>
            <person name="Luecker S."/>
            <person name="Lage O.M."/>
            <person name="Pohl T."/>
            <person name="Merkel B.J."/>
            <person name="Hornburger P."/>
            <person name="Mueller R.-W."/>
            <person name="Bruemmer F."/>
            <person name="Labrenz M."/>
            <person name="Spormann A.M."/>
            <person name="Op den Camp H."/>
            <person name="Overmann J."/>
            <person name="Amann R."/>
            <person name="Jetten M.S.M."/>
            <person name="Mascher T."/>
            <person name="Medema M.H."/>
            <person name="Devos D.P."/>
            <person name="Kaster A.-K."/>
            <person name="Ovreas L."/>
            <person name="Rohde M."/>
            <person name="Galperin M.Y."/>
            <person name="Jogler C."/>
        </authorList>
    </citation>
    <scope>NUCLEOTIDE SEQUENCE [LARGE SCALE GENOMIC DNA]</scope>
    <source>
        <strain evidence="7 8">UC8</strain>
    </source>
</reference>
<feature type="transmembrane region" description="Helical" evidence="5">
    <location>
        <begin position="266"/>
        <end position="285"/>
    </location>
</feature>
<feature type="transmembrane region" description="Helical" evidence="5">
    <location>
        <begin position="34"/>
        <end position="56"/>
    </location>
</feature>
<comment type="subcellular location">
    <subcellularLocation>
        <location evidence="1">Membrane</location>
        <topology evidence="1">Multi-pass membrane protein</topology>
    </subcellularLocation>
</comment>
<evidence type="ECO:0000256" key="5">
    <source>
        <dbReference type="SAM" id="Phobius"/>
    </source>
</evidence>
<feature type="domain" description="O-antigen ligase-related" evidence="6">
    <location>
        <begin position="230"/>
        <end position="369"/>
    </location>
</feature>
<evidence type="ECO:0000256" key="2">
    <source>
        <dbReference type="ARBA" id="ARBA00022692"/>
    </source>
</evidence>
<evidence type="ECO:0000313" key="7">
    <source>
        <dbReference type="EMBL" id="QEG43005.1"/>
    </source>
</evidence>
<evidence type="ECO:0000256" key="1">
    <source>
        <dbReference type="ARBA" id="ARBA00004141"/>
    </source>
</evidence>
<keyword evidence="2 5" id="KW-0812">Transmembrane</keyword>
<feature type="transmembrane region" description="Helical" evidence="5">
    <location>
        <begin position="202"/>
        <end position="220"/>
    </location>
</feature>
<sequence>MNDLHIPATDVAPSSPLPHRRLRSLPSVWSRTQLLPALSALTLVLAACCNLIDVSGSGLEQVQLSGHVMIKLGISALVAALAVWSLLAVPRVGQILTTPAGLLLLALAAVLMATSAVAIGEVANVSRFAALNFLLSLCFVTACLVCWGADRLAGYVLVGCVAFLLGSWLVYWLVPSVGVYVEHLNPDTAFRRMAGLAHPNGLGRLAMLSVILSLALVRRGHCHRRWLLLIVALGLATAAMAFSRTAILAGAAGLLVLFLDRLPTRRGVLMGLAAMVIGLTGWLAVELTTGSDVLGRLLVATGTKTGHLDELTSATGRTAIWSEALRLSSQRPITGYGLNSGPVLLTDFSQHTHNMLLHPLLSGGILAGGLMAVIVLFNLLVSLRSPHPLIRSVTAFLLVSGLFEDTVLGTFPGPPTILWLVVTLYPAINWTLGPLVSPSLREGREGTSGEGSL</sequence>